<accession>A0A1B6KGC9</accession>
<name>A0A1B6KGC9_9HEMI</name>
<evidence type="ECO:0000313" key="2">
    <source>
        <dbReference type="EMBL" id="JAT10475.1"/>
    </source>
</evidence>
<dbReference type="AlphaFoldDB" id="A0A1B6KGC9"/>
<evidence type="ECO:0000256" key="1">
    <source>
        <dbReference type="SAM" id="Coils"/>
    </source>
</evidence>
<evidence type="ECO:0000313" key="3">
    <source>
        <dbReference type="EMBL" id="JAT30730.1"/>
    </source>
</evidence>
<keyword evidence="1" id="KW-0175">Coiled coil</keyword>
<sequence length="198" mass="23496">MFSTQMFRCHATQKYLVPFISIIVLEYVNSYFTEPFLQKLYNSLHSYENNIVKILEQPKSGDDTQLMEMLENYNQELAQLVSAVREDNSTFNEARTFCDLGGPKFLKLKYDNNHLKKVFNWSEGQLEEMYYATGATQVLWWELRQLDPTGEPYSKIDNFTRDEIDYLDQMDKENRLNELIEFTKLDDLKRTDVHPTKV</sequence>
<gene>
    <name evidence="3" type="ORF">g.4429</name>
    <name evidence="2" type="ORF">g.4430</name>
</gene>
<organism evidence="2">
    <name type="scientific">Graphocephala atropunctata</name>
    <dbReference type="NCBI Taxonomy" id="36148"/>
    <lineage>
        <taxon>Eukaryota</taxon>
        <taxon>Metazoa</taxon>
        <taxon>Ecdysozoa</taxon>
        <taxon>Arthropoda</taxon>
        <taxon>Hexapoda</taxon>
        <taxon>Insecta</taxon>
        <taxon>Pterygota</taxon>
        <taxon>Neoptera</taxon>
        <taxon>Paraneoptera</taxon>
        <taxon>Hemiptera</taxon>
        <taxon>Auchenorrhyncha</taxon>
        <taxon>Membracoidea</taxon>
        <taxon>Cicadellidae</taxon>
        <taxon>Cicadellinae</taxon>
        <taxon>Cicadellini</taxon>
        <taxon>Graphocephala</taxon>
    </lineage>
</organism>
<feature type="coiled-coil region" evidence="1">
    <location>
        <begin position="37"/>
        <end position="90"/>
    </location>
</feature>
<dbReference type="EMBL" id="GEBQ01029502">
    <property type="protein sequence ID" value="JAT10475.1"/>
    <property type="molecule type" value="Transcribed_RNA"/>
</dbReference>
<dbReference type="EMBL" id="GEBQ01009247">
    <property type="protein sequence ID" value="JAT30730.1"/>
    <property type="molecule type" value="Transcribed_RNA"/>
</dbReference>
<reference evidence="2" key="1">
    <citation type="submission" date="2015-11" db="EMBL/GenBank/DDBJ databases">
        <title>De novo transcriptome assembly of four potential Pierce s Disease insect vectors from Arizona vineyards.</title>
        <authorList>
            <person name="Tassone E.E."/>
        </authorList>
    </citation>
    <scope>NUCLEOTIDE SEQUENCE</scope>
</reference>
<protein>
    <submittedName>
        <fullName evidence="2">Uncharacterized protein</fullName>
    </submittedName>
</protein>
<proteinExistence type="predicted"/>